<dbReference type="Pfam" id="PF04471">
    <property type="entry name" value="Mrr_cat"/>
    <property type="match status" value="1"/>
</dbReference>
<dbReference type="Proteomes" id="UP000636661">
    <property type="component" value="Unassembled WGS sequence"/>
</dbReference>
<dbReference type="InterPro" id="IPR011335">
    <property type="entry name" value="Restrct_endonuc-II-like"/>
</dbReference>
<reference evidence="3" key="1">
    <citation type="journal article" date="2014" name="Int. J. Syst. Evol. Microbiol.">
        <title>Complete genome sequence of Corynebacterium casei LMG S-19264T (=DSM 44701T), isolated from a smear-ripened cheese.</title>
        <authorList>
            <consortium name="US DOE Joint Genome Institute (JGI-PGF)"/>
            <person name="Walter F."/>
            <person name="Albersmeier A."/>
            <person name="Kalinowski J."/>
            <person name="Ruckert C."/>
        </authorList>
    </citation>
    <scope>NUCLEOTIDE SEQUENCE</scope>
    <source>
        <strain evidence="3">JCM 4391</strain>
    </source>
</reference>
<evidence type="ECO:0000259" key="2">
    <source>
        <dbReference type="Pfam" id="PF04471"/>
    </source>
</evidence>
<dbReference type="RefSeq" id="WP_189554441.1">
    <property type="nucleotide sequence ID" value="NZ_BMTP01000021.1"/>
</dbReference>
<dbReference type="InterPro" id="IPR011856">
    <property type="entry name" value="tRNA_endonuc-like_dom_sf"/>
</dbReference>
<keyword evidence="4" id="KW-1185">Reference proteome</keyword>
<dbReference type="GO" id="GO:0015666">
    <property type="term" value="F:restriction endodeoxyribonuclease activity"/>
    <property type="evidence" value="ECO:0007669"/>
    <property type="project" value="TreeGrafter"/>
</dbReference>
<dbReference type="InterPro" id="IPR052906">
    <property type="entry name" value="Type_IV_Methyl-Rstrct_Enzyme"/>
</dbReference>
<dbReference type="SUPFAM" id="SSF52980">
    <property type="entry name" value="Restriction endonuclease-like"/>
    <property type="match status" value="1"/>
</dbReference>
<dbReference type="GO" id="GO:0009307">
    <property type="term" value="P:DNA restriction-modification system"/>
    <property type="evidence" value="ECO:0007669"/>
    <property type="project" value="InterPro"/>
</dbReference>
<gene>
    <name evidence="3" type="ORF">GCM10010274_60360</name>
</gene>
<name>A0A918M816_9ACTN</name>
<protein>
    <recommendedName>
        <fullName evidence="2">Restriction endonuclease type IV Mrr domain-containing protein</fullName>
    </recommendedName>
</protein>
<dbReference type="AlphaFoldDB" id="A0A918M816"/>
<accession>A0A918M816</accession>
<dbReference type="PANTHER" id="PTHR30015:SF6">
    <property type="entry name" value="SLL1429 PROTEIN"/>
    <property type="match status" value="1"/>
</dbReference>
<evidence type="ECO:0000313" key="4">
    <source>
        <dbReference type="Proteomes" id="UP000636661"/>
    </source>
</evidence>
<dbReference type="GO" id="GO:0003677">
    <property type="term" value="F:DNA binding"/>
    <property type="evidence" value="ECO:0007669"/>
    <property type="project" value="InterPro"/>
</dbReference>
<reference evidence="3" key="2">
    <citation type="submission" date="2020-09" db="EMBL/GenBank/DDBJ databases">
        <authorList>
            <person name="Sun Q."/>
            <person name="Ohkuma M."/>
        </authorList>
    </citation>
    <scope>NUCLEOTIDE SEQUENCE</scope>
    <source>
        <strain evidence="3">JCM 4391</strain>
    </source>
</reference>
<dbReference type="InterPro" id="IPR007560">
    <property type="entry name" value="Restrct_endonuc_IV_Mrr"/>
</dbReference>
<proteinExistence type="predicted"/>
<dbReference type="PANTHER" id="PTHR30015">
    <property type="entry name" value="MRR RESTRICTION SYSTEM PROTEIN"/>
    <property type="match status" value="1"/>
</dbReference>
<keyword evidence="1" id="KW-1133">Transmembrane helix</keyword>
<evidence type="ECO:0000256" key="1">
    <source>
        <dbReference type="SAM" id="Phobius"/>
    </source>
</evidence>
<dbReference type="Gene3D" id="3.40.1350.10">
    <property type="match status" value="1"/>
</dbReference>
<comment type="caution">
    <text evidence="3">The sequence shown here is derived from an EMBL/GenBank/DDBJ whole genome shotgun (WGS) entry which is preliminary data.</text>
</comment>
<organism evidence="3 4">
    <name type="scientific">Streptomyces lavendofoliae</name>
    <dbReference type="NCBI Taxonomy" id="67314"/>
    <lineage>
        <taxon>Bacteria</taxon>
        <taxon>Bacillati</taxon>
        <taxon>Actinomycetota</taxon>
        <taxon>Actinomycetes</taxon>
        <taxon>Kitasatosporales</taxon>
        <taxon>Streptomycetaceae</taxon>
        <taxon>Streptomyces</taxon>
    </lineage>
</organism>
<keyword evidence="1" id="KW-0472">Membrane</keyword>
<feature type="transmembrane region" description="Helical" evidence="1">
    <location>
        <begin position="47"/>
        <end position="65"/>
    </location>
</feature>
<evidence type="ECO:0000313" key="3">
    <source>
        <dbReference type="EMBL" id="GGU63502.1"/>
    </source>
</evidence>
<keyword evidence="1" id="KW-0812">Transmembrane</keyword>
<feature type="domain" description="Restriction endonuclease type IV Mrr" evidence="2">
    <location>
        <begin position="89"/>
        <end position="200"/>
    </location>
</feature>
<dbReference type="EMBL" id="BMTP01000021">
    <property type="protein sequence ID" value="GGU63502.1"/>
    <property type="molecule type" value="Genomic_DNA"/>
</dbReference>
<sequence>MTRRQLRPRMPQDPGEWAAAAVVAVAAAALLVKTAVAARTAAVQAWPALALLAGAAVVLAGGRAVRSARAARARAASLARLRLTLVEVDALSDVQFEFALRDLLIRDGWTARRVGQQGDQAADVIGQHPRYGRIVIQAKHTKVAAKVGSHVMYQVKGTAGPVHGADIAVVVTNGGFTRDAKRWGDQHRVHWIDRDRLHTWAHVGTPLRDLLCLRGRRGWSPHLRVFRRCTRSLVQGEGSAARQA</sequence>